<keyword evidence="1" id="KW-0813">Transport</keyword>
<dbReference type="InterPro" id="IPR017871">
    <property type="entry name" value="ABC_transporter-like_CS"/>
</dbReference>
<organism evidence="9 10">
    <name type="scientific">Mycolicibacterium chubuense</name>
    <name type="common">Mycobacterium chubuense</name>
    <dbReference type="NCBI Taxonomy" id="1800"/>
    <lineage>
        <taxon>Bacteria</taxon>
        <taxon>Bacillati</taxon>
        <taxon>Actinomycetota</taxon>
        <taxon>Actinomycetes</taxon>
        <taxon>Mycobacteriales</taxon>
        <taxon>Mycobacteriaceae</taxon>
        <taxon>Mycolicibacterium</taxon>
    </lineage>
</organism>
<dbReference type="EMBL" id="JYNX01000092">
    <property type="protein sequence ID" value="KMO67077.1"/>
    <property type="molecule type" value="Genomic_DNA"/>
</dbReference>
<dbReference type="PROSITE" id="PS00211">
    <property type="entry name" value="ABC_TRANSPORTER_1"/>
    <property type="match status" value="1"/>
</dbReference>
<keyword evidence="4 9" id="KW-0067">ATP-binding</keyword>
<evidence type="ECO:0000256" key="6">
    <source>
        <dbReference type="ARBA" id="ARBA00022970"/>
    </source>
</evidence>
<evidence type="ECO:0000313" key="9">
    <source>
        <dbReference type="EMBL" id="KMO67077.1"/>
    </source>
</evidence>
<dbReference type="InterPro" id="IPR003593">
    <property type="entry name" value="AAA+_ATPase"/>
</dbReference>
<reference evidence="9 10" key="1">
    <citation type="journal article" date="2015" name="Genome Biol. Evol.">
        <title>Characterization of Three Mycobacterium spp. with Potential Use in Bioremediation by Genome Sequencing and Comparative Genomics.</title>
        <authorList>
            <person name="Das S."/>
            <person name="Pettersson B.M."/>
            <person name="Behra P.R."/>
            <person name="Ramesh M."/>
            <person name="Dasgupta S."/>
            <person name="Bhattacharya A."/>
            <person name="Kirsebom L.A."/>
        </authorList>
    </citation>
    <scope>NUCLEOTIDE SEQUENCE [LARGE SCALE GENOMIC DNA]</scope>
    <source>
        <strain evidence="9 10">DSM 44219</strain>
    </source>
</reference>
<dbReference type="InterPro" id="IPR050086">
    <property type="entry name" value="MetN_ABC_transporter-like"/>
</dbReference>
<dbReference type="PANTHER" id="PTHR43166:SF30">
    <property type="entry name" value="METHIONINE IMPORT ATP-BINDING PROTEIN METN"/>
    <property type="match status" value="1"/>
</dbReference>
<keyword evidence="5" id="KW-1278">Translocase</keyword>
<feature type="domain" description="ABC transporter" evidence="8">
    <location>
        <begin position="20"/>
        <end position="255"/>
    </location>
</feature>
<dbReference type="PROSITE" id="PS50893">
    <property type="entry name" value="ABC_TRANSPORTER_2"/>
    <property type="match status" value="1"/>
</dbReference>
<comment type="caution">
    <text evidence="9">The sequence shown here is derived from an EMBL/GenBank/DDBJ whole genome shotgun (WGS) entry which is preliminary data.</text>
</comment>
<evidence type="ECO:0000256" key="7">
    <source>
        <dbReference type="ARBA" id="ARBA00023136"/>
    </source>
</evidence>
<name>A0A0J6VBI2_MYCCU</name>
<keyword evidence="7" id="KW-0472">Membrane</keyword>
<dbReference type="PANTHER" id="PTHR43166">
    <property type="entry name" value="AMINO ACID IMPORT ATP-BINDING PROTEIN"/>
    <property type="match status" value="1"/>
</dbReference>
<dbReference type="Proteomes" id="UP000036176">
    <property type="component" value="Unassembled WGS sequence"/>
</dbReference>
<proteinExistence type="predicted"/>
<dbReference type="Gene3D" id="3.40.50.300">
    <property type="entry name" value="P-loop containing nucleotide triphosphate hydrolases"/>
    <property type="match status" value="1"/>
</dbReference>
<keyword evidence="3" id="KW-0547">Nucleotide-binding</keyword>
<dbReference type="GO" id="GO:0016887">
    <property type="term" value="F:ATP hydrolysis activity"/>
    <property type="evidence" value="ECO:0007669"/>
    <property type="project" value="InterPro"/>
</dbReference>
<keyword evidence="9" id="KW-0378">Hydrolase</keyword>
<dbReference type="GO" id="GO:0005524">
    <property type="term" value="F:ATP binding"/>
    <property type="evidence" value="ECO:0007669"/>
    <property type="project" value="UniProtKB-KW"/>
</dbReference>
<dbReference type="SUPFAM" id="SSF52540">
    <property type="entry name" value="P-loop containing nucleoside triphosphate hydrolases"/>
    <property type="match status" value="1"/>
</dbReference>
<dbReference type="InterPro" id="IPR027417">
    <property type="entry name" value="P-loop_NTPase"/>
</dbReference>
<dbReference type="Pfam" id="PF00005">
    <property type="entry name" value="ABC_tran"/>
    <property type="match status" value="1"/>
</dbReference>
<evidence type="ECO:0000259" key="8">
    <source>
        <dbReference type="PROSITE" id="PS50893"/>
    </source>
</evidence>
<dbReference type="AlphaFoldDB" id="A0A0J6VBI2"/>
<evidence type="ECO:0000256" key="5">
    <source>
        <dbReference type="ARBA" id="ARBA00022967"/>
    </source>
</evidence>
<accession>A0A0J6VBI2</accession>
<evidence type="ECO:0000256" key="4">
    <source>
        <dbReference type="ARBA" id="ARBA00022840"/>
    </source>
</evidence>
<sequence length="351" mass="36752">MAIPSLGAVGVGTVASSAVIEIENLTKRFGDRTVLDGISLSVADGEILAVVGPSGAGKSTLSRCISFLERPTSGTVRVNGKDFTTLSAEDLVAARRNIGVIFQTAPLLRRRSVAQNVALPLEYLGATAASVDRRVSELLERVGLTDRSAAFPGQLSGGQKQRVGIARALALGPSLLLSDEATSGLDPATTKSILALLSHLRDEYGLSIILITHEMEVVREIADSVARIADGRIIESGSVEDIILDPESLLAHELLPDRPSVPLRGDGEVWEVSYASRDVPLDWLTSIQDAPGLSGTRVSVLSASVESIRGIAVGRAVLALSPGAPSGFARYLTERGLHVRTAARPSAEAAA</sequence>
<keyword evidence="2" id="KW-1003">Cell membrane</keyword>
<gene>
    <name evidence="9" type="primary">metN</name>
    <name evidence="9" type="ORF">MCHUDSM44219_05641</name>
</gene>
<keyword evidence="10" id="KW-1185">Reference proteome</keyword>
<dbReference type="GO" id="GO:0006865">
    <property type="term" value="P:amino acid transport"/>
    <property type="evidence" value="ECO:0007669"/>
    <property type="project" value="UniProtKB-KW"/>
</dbReference>
<dbReference type="InterPro" id="IPR003439">
    <property type="entry name" value="ABC_transporter-like_ATP-bd"/>
</dbReference>
<protein>
    <submittedName>
        <fullName evidence="9">Methionine import ATP-binding protein MetN</fullName>
        <ecNumber evidence="9">3.6.3.-</ecNumber>
    </submittedName>
</protein>
<evidence type="ECO:0000256" key="2">
    <source>
        <dbReference type="ARBA" id="ARBA00022475"/>
    </source>
</evidence>
<dbReference type="EC" id="3.6.3.-" evidence="9"/>
<dbReference type="PATRIC" id="fig|1800.3.peg.5685"/>
<evidence type="ECO:0000256" key="3">
    <source>
        <dbReference type="ARBA" id="ARBA00022741"/>
    </source>
</evidence>
<dbReference type="SMART" id="SM00382">
    <property type="entry name" value="AAA"/>
    <property type="match status" value="1"/>
</dbReference>
<evidence type="ECO:0000313" key="10">
    <source>
        <dbReference type="Proteomes" id="UP000036176"/>
    </source>
</evidence>
<evidence type="ECO:0000256" key="1">
    <source>
        <dbReference type="ARBA" id="ARBA00022448"/>
    </source>
</evidence>
<keyword evidence="6" id="KW-0029">Amino-acid transport</keyword>